<dbReference type="GO" id="GO:0005886">
    <property type="term" value="C:plasma membrane"/>
    <property type="evidence" value="ECO:0007669"/>
    <property type="project" value="UniProtKB-SubCell"/>
</dbReference>
<feature type="transmembrane region" description="Helical" evidence="11">
    <location>
        <begin position="156"/>
        <end position="174"/>
    </location>
</feature>
<proteinExistence type="inferred from homology"/>
<evidence type="ECO:0000256" key="4">
    <source>
        <dbReference type="ARBA" id="ARBA00022475"/>
    </source>
</evidence>
<dbReference type="AlphaFoldDB" id="A0A8W8JZD8"/>
<keyword evidence="8" id="KW-0406">Ion transport</keyword>
<comment type="subcellular location">
    <subcellularLocation>
        <location evidence="1">Cell membrane</location>
        <topology evidence="1">Multi-pass membrane protein</topology>
    </subcellularLocation>
</comment>
<feature type="transmembrane region" description="Helical" evidence="11">
    <location>
        <begin position="313"/>
        <end position="334"/>
    </location>
</feature>
<evidence type="ECO:0000313" key="12">
    <source>
        <dbReference type="EnsemblMetazoa" id="G21726.1:cds"/>
    </source>
</evidence>
<organism evidence="12 13">
    <name type="scientific">Magallana gigas</name>
    <name type="common">Pacific oyster</name>
    <name type="synonym">Crassostrea gigas</name>
    <dbReference type="NCBI Taxonomy" id="29159"/>
    <lineage>
        <taxon>Eukaryota</taxon>
        <taxon>Metazoa</taxon>
        <taxon>Spiralia</taxon>
        <taxon>Lophotrochozoa</taxon>
        <taxon>Mollusca</taxon>
        <taxon>Bivalvia</taxon>
        <taxon>Autobranchia</taxon>
        <taxon>Pteriomorphia</taxon>
        <taxon>Ostreida</taxon>
        <taxon>Ostreoidea</taxon>
        <taxon>Ostreidae</taxon>
        <taxon>Magallana</taxon>
    </lineage>
</organism>
<comment type="similarity">
    <text evidence="2">Belongs to the otopetrin family.</text>
</comment>
<evidence type="ECO:0000256" key="10">
    <source>
        <dbReference type="ARBA" id="ARBA00023303"/>
    </source>
</evidence>
<dbReference type="EnsemblMetazoa" id="G21726.1">
    <property type="protein sequence ID" value="G21726.1:cds"/>
    <property type="gene ID" value="G21726"/>
</dbReference>
<keyword evidence="13" id="KW-1185">Reference proteome</keyword>
<dbReference type="Proteomes" id="UP000005408">
    <property type="component" value="Unassembled WGS sequence"/>
</dbReference>
<dbReference type="InterPro" id="IPR004878">
    <property type="entry name" value="Otopetrin"/>
</dbReference>
<keyword evidence="9 11" id="KW-0472">Membrane</keyword>
<evidence type="ECO:0000256" key="7">
    <source>
        <dbReference type="ARBA" id="ARBA00022989"/>
    </source>
</evidence>
<dbReference type="GO" id="GO:0015252">
    <property type="term" value="F:proton channel activity"/>
    <property type="evidence" value="ECO:0007669"/>
    <property type="project" value="InterPro"/>
</dbReference>
<feature type="transmembrane region" description="Helical" evidence="11">
    <location>
        <begin position="387"/>
        <end position="406"/>
    </location>
</feature>
<keyword evidence="7 11" id="KW-1133">Transmembrane helix</keyword>
<reference evidence="12" key="1">
    <citation type="submission" date="2022-08" db="UniProtKB">
        <authorList>
            <consortium name="EnsemblMetazoa"/>
        </authorList>
    </citation>
    <scope>IDENTIFICATION</scope>
    <source>
        <strain evidence="12">05x7-T-G4-1.051#20</strain>
    </source>
</reference>
<feature type="transmembrane region" description="Helical" evidence="11">
    <location>
        <begin position="38"/>
        <end position="55"/>
    </location>
</feature>
<feature type="transmembrane region" description="Helical" evidence="11">
    <location>
        <begin position="186"/>
        <end position="204"/>
    </location>
</feature>
<dbReference type="PANTHER" id="PTHR21522:SF32">
    <property type="entry name" value="OTOPETRIN-2"/>
    <property type="match status" value="1"/>
</dbReference>
<dbReference type="PANTHER" id="PTHR21522">
    <property type="entry name" value="PROTON CHANNEL OTOP"/>
    <property type="match status" value="1"/>
</dbReference>
<keyword evidence="10" id="KW-0407">Ion channel</keyword>
<feature type="transmembrane region" description="Helical" evidence="11">
    <location>
        <begin position="71"/>
        <end position="92"/>
    </location>
</feature>
<evidence type="ECO:0000256" key="5">
    <source>
        <dbReference type="ARBA" id="ARBA00022692"/>
    </source>
</evidence>
<sequence>MSMKEEASVIARTLESIVSVGDMTNNVGGTSDGKVSSMLFATSLIGVMAACIFTYENSVAEDDNITDYEEVLYILLALLILSTFFWVIYITLSYVRPNMIIQHVDTGKNRTTSLICGFLWIFGLGVMLYQCLNIIINFTCSENFNGKPRIRYQQSGLNRIVHFVSVCIQLIAITRLSKCILKRNMFVNYSLSLILLTNMAMWFFTSSRILFDRINKNIINETGEIPEIQCYWNSTIQTQILQKSHSIFTSLMTNSSLLTVCVIADMLPEICDSRISYDPASSGGSAETSSGTGSSITYYWISLRRLFRRDLKFPLLAMMTLLPCLIVFICSLFQNIFTNYTMIICWMFFSTLSACAMALTTLYGFSITRQHSFTTGAVNHNGLLRKPNLSILFSLGDISYCVLIIMSTGNHVFSYLFLLRYSIEITQVFLQTIFMIYLTKLQKIDPSLIKGLSIFLTLGNFLFWIFSEYSRHLNDPTKYFGTQWFSFRDAFFPVLSFYRLYSFMNFSRYALL</sequence>
<keyword evidence="6" id="KW-0375">Hydrogen ion transport</keyword>
<name>A0A8W8JZD8_MAGGI</name>
<keyword evidence="5 11" id="KW-0812">Transmembrane</keyword>
<feature type="transmembrane region" description="Helical" evidence="11">
    <location>
        <begin position="418"/>
        <end position="439"/>
    </location>
</feature>
<evidence type="ECO:0000313" key="13">
    <source>
        <dbReference type="Proteomes" id="UP000005408"/>
    </source>
</evidence>
<evidence type="ECO:0000256" key="6">
    <source>
        <dbReference type="ARBA" id="ARBA00022781"/>
    </source>
</evidence>
<protein>
    <submittedName>
        <fullName evidence="12">Uncharacterized protein</fullName>
    </submittedName>
</protein>
<feature type="transmembrane region" description="Helical" evidence="11">
    <location>
        <begin position="340"/>
        <end position="366"/>
    </location>
</feature>
<evidence type="ECO:0000256" key="11">
    <source>
        <dbReference type="SAM" id="Phobius"/>
    </source>
</evidence>
<keyword evidence="4" id="KW-1003">Cell membrane</keyword>
<evidence type="ECO:0000256" key="2">
    <source>
        <dbReference type="ARBA" id="ARBA00006513"/>
    </source>
</evidence>
<evidence type="ECO:0000256" key="3">
    <source>
        <dbReference type="ARBA" id="ARBA00022448"/>
    </source>
</evidence>
<feature type="transmembrane region" description="Helical" evidence="11">
    <location>
        <begin position="451"/>
        <end position="470"/>
    </location>
</feature>
<accession>A0A8W8JZD8</accession>
<evidence type="ECO:0000256" key="9">
    <source>
        <dbReference type="ARBA" id="ARBA00023136"/>
    </source>
</evidence>
<feature type="transmembrane region" description="Helical" evidence="11">
    <location>
        <begin position="113"/>
        <end position="136"/>
    </location>
</feature>
<evidence type="ECO:0000256" key="8">
    <source>
        <dbReference type="ARBA" id="ARBA00023065"/>
    </source>
</evidence>
<feature type="transmembrane region" description="Helical" evidence="11">
    <location>
        <begin position="490"/>
        <end position="511"/>
    </location>
</feature>
<evidence type="ECO:0000256" key="1">
    <source>
        <dbReference type="ARBA" id="ARBA00004651"/>
    </source>
</evidence>
<keyword evidence="3" id="KW-0813">Transport</keyword>